<dbReference type="InterPro" id="IPR051686">
    <property type="entry name" value="Lipoprotein_DolP"/>
</dbReference>
<dbReference type="RefSeq" id="WP_145369814.1">
    <property type="nucleotide sequence ID" value="NZ_CP036275.1"/>
</dbReference>
<evidence type="ECO:0000313" key="4">
    <source>
        <dbReference type="Proteomes" id="UP000320496"/>
    </source>
</evidence>
<dbReference type="OrthoDB" id="231542at2"/>
<dbReference type="Proteomes" id="UP000320496">
    <property type="component" value="Chromosome"/>
</dbReference>
<feature type="signal peptide" evidence="1">
    <location>
        <begin position="1"/>
        <end position="41"/>
    </location>
</feature>
<sequence precursor="true">MRTQQMQTREETDPRDGWTRRLAAGLLALAPLVTYSSTAVAETDRDAQATTSRPSDEDIAAAVGRRLAGSFGENGGGLSAHADEGVVTLEGTASNLAIARRAVDLAETVRGVRAVVSQVSVSPESSADDATVVRNIRRAWLFDPATELLKLEASVNAGVARLTGSVGSHAEKHLAEEVVASIDGVVDIDNQIEVAYDERRTDREIHEELIGRLRSSVWIDPERVSVEVNDGDVTLKGEVESAAARRRAYHLAWIAGVQNVNHDQLEVAGTRRDDAQRPGRHPFPPDEAVERSLQAALQQDPRVDTSSVKVSVRNGTATLRGTVPTLQNKRAATRDARNTRGVWVVRNRLRVAPNARANDEDVGAQVNEALARDPFVNADFVRAAVIGGVAHLQGRVENEFDRRQAEKVTGSVRGVVEVLNELVVDTSWQDVDDSSMAQRLHDELWWSPHIYSKTIDLKVIDGAVVLDGKVESEFERRQVLRTIEDFGVRKIEDRLSVDRAP</sequence>
<evidence type="ECO:0000256" key="1">
    <source>
        <dbReference type="SAM" id="SignalP"/>
    </source>
</evidence>
<keyword evidence="4" id="KW-1185">Reference proteome</keyword>
<protein>
    <submittedName>
        <fullName evidence="3">Periplasmic protein</fullName>
    </submittedName>
</protein>
<dbReference type="PANTHER" id="PTHR34606">
    <property type="entry name" value="BON DOMAIN-CONTAINING PROTEIN"/>
    <property type="match status" value="1"/>
</dbReference>
<dbReference type="AlphaFoldDB" id="A0A517Z7V0"/>
<evidence type="ECO:0000259" key="2">
    <source>
        <dbReference type="PROSITE" id="PS50914"/>
    </source>
</evidence>
<feature type="domain" description="BON" evidence="2">
    <location>
        <begin position="201"/>
        <end position="269"/>
    </location>
</feature>
<dbReference type="PROSITE" id="PS50914">
    <property type="entry name" value="BON"/>
    <property type="match status" value="5"/>
</dbReference>
<dbReference type="KEGG" id="mri:Mal4_28730"/>
<dbReference type="Gene3D" id="3.30.1340.30">
    <property type="match status" value="6"/>
</dbReference>
<proteinExistence type="predicted"/>
<feature type="domain" description="BON" evidence="2">
    <location>
        <begin position="128"/>
        <end position="196"/>
    </location>
</feature>
<dbReference type="Pfam" id="PF04972">
    <property type="entry name" value="BON"/>
    <property type="match status" value="6"/>
</dbReference>
<keyword evidence="1" id="KW-0732">Signal</keyword>
<reference evidence="3 4" key="1">
    <citation type="submission" date="2019-02" db="EMBL/GenBank/DDBJ databases">
        <title>Deep-cultivation of Planctomycetes and their phenomic and genomic characterization uncovers novel biology.</title>
        <authorList>
            <person name="Wiegand S."/>
            <person name="Jogler M."/>
            <person name="Boedeker C."/>
            <person name="Pinto D."/>
            <person name="Vollmers J."/>
            <person name="Rivas-Marin E."/>
            <person name="Kohn T."/>
            <person name="Peeters S.H."/>
            <person name="Heuer A."/>
            <person name="Rast P."/>
            <person name="Oberbeckmann S."/>
            <person name="Bunk B."/>
            <person name="Jeske O."/>
            <person name="Meyerdierks A."/>
            <person name="Storesund J.E."/>
            <person name="Kallscheuer N."/>
            <person name="Luecker S."/>
            <person name="Lage O.M."/>
            <person name="Pohl T."/>
            <person name="Merkel B.J."/>
            <person name="Hornburger P."/>
            <person name="Mueller R.-W."/>
            <person name="Bruemmer F."/>
            <person name="Labrenz M."/>
            <person name="Spormann A.M."/>
            <person name="Op den Camp H."/>
            <person name="Overmann J."/>
            <person name="Amann R."/>
            <person name="Jetten M.S.M."/>
            <person name="Mascher T."/>
            <person name="Medema M.H."/>
            <person name="Devos D.P."/>
            <person name="Kaster A.-K."/>
            <person name="Ovreas L."/>
            <person name="Rohde M."/>
            <person name="Galperin M.Y."/>
            <person name="Jogler C."/>
        </authorList>
    </citation>
    <scope>NUCLEOTIDE SEQUENCE [LARGE SCALE GENOMIC DNA]</scope>
    <source>
        <strain evidence="3 4">Mal4</strain>
    </source>
</reference>
<gene>
    <name evidence="3" type="ORF">Mal4_28730</name>
</gene>
<feature type="domain" description="BON" evidence="2">
    <location>
        <begin position="55"/>
        <end position="123"/>
    </location>
</feature>
<evidence type="ECO:0000313" key="3">
    <source>
        <dbReference type="EMBL" id="QDU38544.1"/>
    </source>
</evidence>
<dbReference type="PANTHER" id="PTHR34606:SF15">
    <property type="entry name" value="BON DOMAIN-CONTAINING PROTEIN"/>
    <property type="match status" value="1"/>
</dbReference>
<organism evidence="3 4">
    <name type="scientific">Maioricimonas rarisocia</name>
    <dbReference type="NCBI Taxonomy" id="2528026"/>
    <lineage>
        <taxon>Bacteria</taxon>
        <taxon>Pseudomonadati</taxon>
        <taxon>Planctomycetota</taxon>
        <taxon>Planctomycetia</taxon>
        <taxon>Planctomycetales</taxon>
        <taxon>Planctomycetaceae</taxon>
        <taxon>Maioricimonas</taxon>
    </lineage>
</organism>
<dbReference type="InterPro" id="IPR007055">
    <property type="entry name" value="BON_dom"/>
</dbReference>
<dbReference type="InterPro" id="IPR014004">
    <property type="entry name" value="Transpt-assoc_nodulatn_dom_bac"/>
</dbReference>
<name>A0A517Z7V0_9PLAN</name>
<dbReference type="EMBL" id="CP036275">
    <property type="protein sequence ID" value="QDU38544.1"/>
    <property type="molecule type" value="Genomic_DNA"/>
</dbReference>
<dbReference type="SMART" id="SM00749">
    <property type="entry name" value="BON"/>
    <property type="match status" value="4"/>
</dbReference>
<feature type="domain" description="BON" evidence="2">
    <location>
        <begin position="285"/>
        <end position="353"/>
    </location>
</feature>
<accession>A0A517Z7V0</accession>
<feature type="chain" id="PRO_5021717872" evidence="1">
    <location>
        <begin position="42"/>
        <end position="501"/>
    </location>
</feature>
<feature type="domain" description="BON" evidence="2">
    <location>
        <begin position="358"/>
        <end position="426"/>
    </location>
</feature>